<evidence type="ECO:0000256" key="2">
    <source>
        <dbReference type="SAM" id="SignalP"/>
    </source>
</evidence>
<dbReference type="SUPFAM" id="SSF51197">
    <property type="entry name" value="Clavaminate synthase-like"/>
    <property type="match status" value="1"/>
</dbReference>
<dbReference type="Proteomes" id="UP001230188">
    <property type="component" value="Unassembled WGS sequence"/>
</dbReference>
<organism evidence="4 5">
    <name type="scientific">Chrysophaeum taylorii</name>
    <dbReference type="NCBI Taxonomy" id="2483200"/>
    <lineage>
        <taxon>Eukaryota</taxon>
        <taxon>Sar</taxon>
        <taxon>Stramenopiles</taxon>
        <taxon>Ochrophyta</taxon>
        <taxon>Pelagophyceae</taxon>
        <taxon>Pelagomonadales</taxon>
        <taxon>Pelagomonadaceae</taxon>
        <taxon>Chrysophaeum</taxon>
    </lineage>
</organism>
<evidence type="ECO:0000259" key="3">
    <source>
        <dbReference type="PROSITE" id="PS51184"/>
    </source>
</evidence>
<evidence type="ECO:0000313" key="5">
    <source>
        <dbReference type="Proteomes" id="UP001230188"/>
    </source>
</evidence>
<feature type="signal peptide" evidence="2">
    <location>
        <begin position="1"/>
        <end position="16"/>
    </location>
</feature>
<dbReference type="Gene3D" id="3.40.366.30">
    <property type="entry name" value="50S ribosomal protein L16 arginine hydroxylase, Chain A, Domain 2"/>
    <property type="match status" value="1"/>
</dbReference>
<reference evidence="4" key="1">
    <citation type="submission" date="2023-01" db="EMBL/GenBank/DDBJ databases">
        <title>Metagenome sequencing of chrysophaentin producing Chrysophaeum taylorii.</title>
        <authorList>
            <person name="Davison J."/>
            <person name="Bewley C."/>
        </authorList>
    </citation>
    <scope>NUCLEOTIDE SEQUENCE</scope>
    <source>
        <strain evidence="4">NIES-1699</strain>
    </source>
</reference>
<gene>
    <name evidence="4" type="ORF">CTAYLR_008516</name>
</gene>
<dbReference type="InterPro" id="IPR003347">
    <property type="entry name" value="JmjC_dom"/>
</dbReference>
<protein>
    <recommendedName>
        <fullName evidence="3">JmjC domain-containing protein</fullName>
    </recommendedName>
</protein>
<feature type="domain" description="JmjC" evidence="3">
    <location>
        <begin position="90"/>
        <end position="223"/>
    </location>
</feature>
<sequence length="421" mass="47250">MGGGLFLVVPWWYLVCEDPGSFEALFERAWRERKPLLARQCVDVGWWRDDWADEIAGLTFEDDVCARIYVDASLRDKTLLDDLDLPPTNWTILVNDMERLHPEIGRRVASLWPRRARWARDDAMVSIAAEGGGVGPHVDSSDVVLLQTNGRRRWSLDRVPVADDAFEFGADATFDLDAGDLLYVPARLPHDGVSLSSDCATLSLGFRSWSAADVATRWIENHAFFDDDEDDREKTKNIFAGLLGDDHLPEVVLETAKREILGLVERKLDATIAECLGEIFTEPRDASLNNDDRCWDRLLADRLFDAELLDAATTPPPPPPNGQLRWLVHRAAGARFAWTQRDDRTILLFTDGLSTTLPPDLKPLALLLADPTPRLLDLSPFLPEATNLLTTLLERRHLIALDDDDDDPGTDASAPSMMYRD</sequence>
<proteinExistence type="predicted"/>
<name>A0AAD7U9N5_9STRA</name>
<dbReference type="PROSITE" id="PS51184">
    <property type="entry name" value="JMJC"/>
    <property type="match status" value="1"/>
</dbReference>
<feature type="chain" id="PRO_5041910826" description="JmjC domain-containing protein" evidence="2">
    <location>
        <begin position="17"/>
        <end position="421"/>
    </location>
</feature>
<dbReference type="AlphaFoldDB" id="A0AAD7U9N5"/>
<dbReference type="EMBL" id="JAQMWT010000470">
    <property type="protein sequence ID" value="KAJ8600846.1"/>
    <property type="molecule type" value="Genomic_DNA"/>
</dbReference>
<keyword evidence="2" id="KW-0732">Signal</keyword>
<evidence type="ECO:0000313" key="4">
    <source>
        <dbReference type="EMBL" id="KAJ8600846.1"/>
    </source>
</evidence>
<dbReference type="Gene3D" id="2.60.120.650">
    <property type="entry name" value="Cupin"/>
    <property type="match status" value="1"/>
</dbReference>
<comment type="caution">
    <text evidence="4">The sequence shown here is derived from an EMBL/GenBank/DDBJ whole genome shotgun (WGS) entry which is preliminary data.</text>
</comment>
<feature type="region of interest" description="Disordered" evidence="1">
    <location>
        <begin position="401"/>
        <end position="421"/>
    </location>
</feature>
<evidence type="ECO:0000256" key="1">
    <source>
        <dbReference type="SAM" id="MobiDB-lite"/>
    </source>
</evidence>
<keyword evidence="5" id="KW-1185">Reference proteome</keyword>
<accession>A0AAD7U9N5</accession>
<dbReference type="Pfam" id="PF08007">
    <property type="entry name" value="JmjC_2"/>
    <property type="match status" value="1"/>
</dbReference>